<accession>A0A9Q8T9M4</accession>
<comment type="similarity">
    <text evidence="2">Belongs to the flavin monoamine oxidase family.</text>
</comment>
<evidence type="ECO:0000256" key="5">
    <source>
        <dbReference type="SAM" id="Phobius"/>
    </source>
</evidence>
<dbReference type="InterPro" id="IPR002937">
    <property type="entry name" value="Amino_oxidase"/>
</dbReference>
<dbReference type="InterPro" id="IPR050703">
    <property type="entry name" value="Flavin_MAO"/>
</dbReference>
<comment type="subcellular location">
    <subcellularLocation>
        <location evidence="1">Membrane</location>
        <topology evidence="1">Multi-pass membrane protein</topology>
    </subcellularLocation>
</comment>
<dbReference type="SUPFAM" id="SSF103473">
    <property type="entry name" value="MFS general substrate transporter"/>
    <property type="match status" value="1"/>
</dbReference>
<dbReference type="Proteomes" id="UP000830671">
    <property type="component" value="Chromosome 9"/>
</dbReference>
<dbReference type="AlphaFoldDB" id="A0A9Q8T9M4"/>
<dbReference type="GO" id="GO:0097621">
    <property type="term" value="F:monoamine oxidase activity"/>
    <property type="evidence" value="ECO:0007669"/>
    <property type="project" value="UniProtKB-EC"/>
</dbReference>
<dbReference type="Pfam" id="PF01593">
    <property type="entry name" value="Amino_oxidase"/>
    <property type="match status" value="1"/>
</dbReference>
<feature type="transmembrane region" description="Helical" evidence="5">
    <location>
        <begin position="12"/>
        <end position="30"/>
    </location>
</feature>
<dbReference type="EC" id="1.4.3.4" evidence="3"/>
<evidence type="ECO:0000256" key="3">
    <source>
        <dbReference type="ARBA" id="ARBA00012804"/>
    </source>
</evidence>
<gene>
    <name evidence="7" type="ORF">CLUP02_16171</name>
</gene>
<dbReference type="GO" id="GO:0016020">
    <property type="term" value="C:membrane"/>
    <property type="evidence" value="ECO:0007669"/>
    <property type="project" value="UniProtKB-SubCell"/>
</dbReference>
<name>A0A9Q8T9M4_9PEZI</name>
<dbReference type="SUPFAM" id="SSF54373">
    <property type="entry name" value="FAD-linked reductases, C-terminal domain"/>
    <property type="match status" value="1"/>
</dbReference>
<evidence type="ECO:0000259" key="6">
    <source>
        <dbReference type="Pfam" id="PF01593"/>
    </source>
</evidence>
<dbReference type="EMBL" id="CP019481">
    <property type="protein sequence ID" value="UQC90641.1"/>
    <property type="molecule type" value="Genomic_DNA"/>
</dbReference>
<feature type="transmembrane region" description="Helical" evidence="5">
    <location>
        <begin position="221"/>
        <end position="242"/>
    </location>
</feature>
<dbReference type="KEGG" id="clup:CLUP02_16171"/>
<keyword evidence="5" id="KW-1133">Transmembrane helix</keyword>
<dbReference type="SUPFAM" id="SSF51905">
    <property type="entry name" value="FAD/NAD(P)-binding domain"/>
    <property type="match status" value="1"/>
</dbReference>
<feature type="domain" description="Amine oxidase" evidence="6">
    <location>
        <begin position="278"/>
        <end position="714"/>
    </location>
</feature>
<dbReference type="PANTHER" id="PTHR43563">
    <property type="entry name" value="AMINE OXIDASE"/>
    <property type="match status" value="1"/>
</dbReference>
<comment type="catalytic activity">
    <reaction evidence="4">
        <text>a secondary aliphatic amine + O2 + H2O = a primary amine + an aldehyde + H2O2</text>
        <dbReference type="Rhea" id="RHEA:26414"/>
        <dbReference type="ChEBI" id="CHEBI:15377"/>
        <dbReference type="ChEBI" id="CHEBI:15379"/>
        <dbReference type="ChEBI" id="CHEBI:16240"/>
        <dbReference type="ChEBI" id="CHEBI:17478"/>
        <dbReference type="ChEBI" id="CHEBI:58855"/>
        <dbReference type="ChEBI" id="CHEBI:65296"/>
        <dbReference type="EC" id="1.4.3.4"/>
    </reaction>
</comment>
<dbReference type="Gene3D" id="3.50.50.60">
    <property type="entry name" value="FAD/NAD(P)-binding domain"/>
    <property type="match status" value="1"/>
</dbReference>
<evidence type="ECO:0000256" key="1">
    <source>
        <dbReference type="ARBA" id="ARBA00004141"/>
    </source>
</evidence>
<protein>
    <recommendedName>
        <fullName evidence="3">monoamine oxidase</fullName>
        <ecNumber evidence="3">1.4.3.4</ecNumber>
    </recommendedName>
</protein>
<dbReference type="InterPro" id="IPR036188">
    <property type="entry name" value="FAD/NAD-bd_sf"/>
</dbReference>
<keyword evidence="5" id="KW-0472">Membrane</keyword>
<dbReference type="Gene3D" id="3.90.660.10">
    <property type="match status" value="1"/>
</dbReference>
<dbReference type="GeneID" id="73350105"/>
<evidence type="ECO:0000256" key="4">
    <source>
        <dbReference type="ARBA" id="ARBA00048448"/>
    </source>
</evidence>
<sequence>MLLQKIGPRKYISSQVILFGFVATMQVFLVDRKGFLASRMMLGLAEAGYIPGACYTLSTWYTKKELAKRIAIFGNALSPILASGILKLEGERGLRGWQWLFLDTPDPLLSPGLIRFKGSEKSIIQRRLEVDDKEKRGGAQGMRIPPKLVWKTILHWKRWPHFLSSFAVFSTWSPLTTYTPTIIMNLGFNRIQANALAAVGASLALVVVFVFAYISDKTNKRGFSVIGAQFCYLIVLVVARTAHPHVGKWSRWGLWTAVNSFAVGYHPVNNSWVQLNCLSGLQAAYSAQQAGLSVAVVEARDRVGGKTWSVPLASGRGVADLGAAWINENTQSRMAEYVKKFKLPTVSQRLKGTAVMQLADSSRVEFPFGIIPEFSVEEKENLEKIRDHIQAVSLKREAPRREDDGVSLDQYVRSLGALPKTVEMINLWARVMHGVDSSQESAAFFIDYCRRNGGLFSIRADDQTGGNYQRFHGGTQQIANGIANLIGESNIHLSAPVAAIENHQTHVVVITSRNQRFLGRKAIISVPSAMLRDLNISPLLPQRVREVTDSSKLGHYNKAILYYDRPWWRDLGFNGFFMSYKGPVCVARDTSVDETQSFALTCFVNGKFGEDWSKLYPHERRQLVIKQVAEVFNVDVDSEAFRPIEVFDQIWKHEQFSQGALAPITEIGHFTEYADVYGKPVGNLHFVGTEYSTEWKGYMEGALCSGEQGAKEVLEALQRAPRASL</sequence>
<keyword evidence="8" id="KW-1185">Reference proteome</keyword>
<dbReference type="InterPro" id="IPR011701">
    <property type="entry name" value="MFS"/>
</dbReference>
<dbReference type="Gene3D" id="1.10.405.10">
    <property type="entry name" value="Guanine Nucleotide Dissociation Inhibitor, domain 1"/>
    <property type="match status" value="1"/>
</dbReference>
<evidence type="ECO:0000313" key="7">
    <source>
        <dbReference type="EMBL" id="UQC90641.1"/>
    </source>
</evidence>
<dbReference type="RefSeq" id="XP_049152242.1">
    <property type="nucleotide sequence ID" value="XM_049295095.1"/>
</dbReference>
<organism evidence="7 8">
    <name type="scientific">Colletotrichum lupini</name>
    <dbReference type="NCBI Taxonomy" id="145971"/>
    <lineage>
        <taxon>Eukaryota</taxon>
        <taxon>Fungi</taxon>
        <taxon>Dikarya</taxon>
        <taxon>Ascomycota</taxon>
        <taxon>Pezizomycotina</taxon>
        <taxon>Sordariomycetes</taxon>
        <taxon>Hypocreomycetidae</taxon>
        <taxon>Glomerellales</taxon>
        <taxon>Glomerellaceae</taxon>
        <taxon>Colletotrichum</taxon>
        <taxon>Colletotrichum acutatum species complex</taxon>
    </lineage>
</organism>
<evidence type="ECO:0000256" key="2">
    <source>
        <dbReference type="ARBA" id="ARBA00005995"/>
    </source>
</evidence>
<dbReference type="Gene3D" id="1.20.1250.20">
    <property type="entry name" value="MFS general substrate transporter like domains"/>
    <property type="match status" value="1"/>
</dbReference>
<evidence type="ECO:0000313" key="8">
    <source>
        <dbReference type="Proteomes" id="UP000830671"/>
    </source>
</evidence>
<proteinExistence type="inferred from homology"/>
<dbReference type="PANTHER" id="PTHR43563:SF14">
    <property type="entry name" value="AMINE OXIDASE"/>
    <property type="match status" value="1"/>
</dbReference>
<feature type="transmembrane region" description="Helical" evidence="5">
    <location>
        <begin position="193"/>
        <end position="215"/>
    </location>
</feature>
<dbReference type="Pfam" id="PF07690">
    <property type="entry name" value="MFS_1"/>
    <property type="match status" value="1"/>
</dbReference>
<reference evidence="7" key="1">
    <citation type="journal article" date="2021" name="Mol. Plant Microbe Interact.">
        <title>Complete Genome Sequence of the Plant-Pathogenic Fungus Colletotrichum lupini.</title>
        <authorList>
            <person name="Baroncelli R."/>
            <person name="Pensec F."/>
            <person name="Da Lio D."/>
            <person name="Boufleur T."/>
            <person name="Vicente I."/>
            <person name="Sarrocco S."/>
            <person name="Picot A."/>
            <person name="Baraldi E."/>
            <person name="Sukno S."/>
            <person name="Thon M."/>
            <person name="Le Floch G."/>
        </authorList>
    </citation>
    <scope>NUCLEOTIDE SEQUENCE</scope>
    <source>
        <strain evidence="7">IMI 504893</strain>
    </source>
</reference>
<dbReference type="GO" id="GO:0022857">
    <property type="term" value="F:transmembrane transporter activity"/>
    <property type="evidence" value="ECO:0007669"/>
    <property type="project" value="InterPro"/>
</dbReference>
<dbReference type="InterPro" id="IPR036259">
    <property type="entry name" value="MFS_trans_sf"/>
</dbReference>
<keyword evidence="5" id="KW-0812">Transmembrane</keyword>